<dbReference type="AlphaFoldDB" id="A0A5C5XHZ5"/>
<gene>
    <name evidence="1" type="ORF">Pan54_27010</name>
</gene>
<name>A0A5C5XHZ5_9PLAN</name>
<dbReference type="Proteomes" id="UP000316095">
    <property type="component" value="Unassembled WGS sequence"/>
</dbReference>
<reference evidence="1 2" key="1">
    <citation type="submission" date="2019-02" db="EMBL/GenBank/DDBJ databases">
        <title>Deep-cultivation of Planctomycetes and their phenomic and genomic characterization uncovers novel biology.</title>
        <authorList>
            <person name="Wiegand S."/>
            <person name="Jogler M."/>
            <person name="Boedeker C."/>
            <person name="Pinto D."/>
            <person name="Vollmers J."/>
            <person name="Rivas-Marin E."/>
            <person name="Kohn T."/>
            <person name="Peeters S.H."/>
            <person name="Heuer A."/>
            <person name="Rast P."/>
            <person name="Oberbeckmann S."/>
            <person name="Bunk B."/>
            <person name="Jeske O."/>
            <person name="Meyerdierks A."/>
            <person name="Storesund J.E."/>
            <person name="Kallscheuer N."/>
            <person name="Luecker S."/>
            <person name="Lage O.M."/>
            <person name="Pohl T."/>
            <person name="Merkel B.J."/>
            <person name="Hornburger P."/>
            <person name="Mueller R.-W."/>
            <person name="Bruemmer F."/>
            <person name="Labrenz M."/>
            <person name="Spormann A.M."/>
            <person name="Op Den Camp H."/>
            <person name="Overmann J."/>
            <person name="Amann R."/>
            <person name="Jetten M.S.M."/>
            <person name="Mascher T."/>
            <person name="Medema M.H."/>
            <person name="Devos D.P."/>
            <person name="Kaster A.-K."/>
            <person name="Ovreas L."/>
            <person name="Rohde M."/>
            <person name="Galperin M.Y."/>
            <person name="Jogler C."/>
        </authorList>
    </citation>
    <scope>NUCLEOTIDE SEQUENCE [LARGE SCALE GENOMIC DNA]</scope>
    <source>
        <strain evidence="1 2">Pan54</strain>
    </source>
</reference>
<keyword evidence="2" id="KW-1185">Reference proteome</keyword>
<evidence type="ECO:0000313" key="1">
    <source>
        <dbReference type="EMBL" id="TWT61963.1"/>
    </source>
</evidence>
<sequence>MQHQVMHSRDWQTVMRLLNQFTTEICKSLLTFCFVIALPSVATAENWAFQRSYYSHALTPEVAAVTPEPYYRSAYRTPYKSIYPGMTVRSSFRINRLQLQSGLSRDSQYIYEGTVEFRP</sequence>
<organism evidence="1 2">
    <name type="scientific">Rubinisphaera italica</name>
    <dbReference type="NCBI Taxonomy" id="2527969"/>
    <lineage>
        <taxon>Bacteria</taxon>
        <taxon>Pseudomonadati</taxon>
        <taxon>Planctomycetota</taxon>
        <taxon>Planctomycetia</taxon>
        <taxon>Planctomycetales</taxon>
        <taxon>Planctomycetaceae</taxon>
        <taxon>Rubinisphaera</taxon>
    </lineage>
</organism>
<evidence type="ECO:0000313" key="2">
    <source>
        <dbReference type="Proteomes" id="UP000316095"/>
    </source>
</evidence>
<protein>
    <submittedName>
        <fullName evidence="1">Uncharacterized protein</fullName>
    </submittedName>
</protein>
<comment type="caution">
    <text evidence="1">The sequence shown here is derived from an EMBL/GenBank/DDBJ whole genome shotgun (WGS) entry which is preliminary data.</text>
</comment>
<proteinExistence type="predicted"/>
<dbReference type="EMBL" id="SJPG01000001">
    <property type="protein sequence ID" value="TWT61963.1"/>
    <property type="molecule type" value="Genomic_DNA"/>
</dbReference>
<accession>A0A5C5XHZ5</accession>